<sequence>MSFRFSSTCFSTCWFGGKLVSGGSGGSCVLLPSTSSTISLSTSSTCLHFSLLFFQVETPGDGCYDFLWRRWRERALLSSTSTSTFFISPDSSSTFFTAEVVEEEAEEVDDKDDFPSISVFFEVSQAGTDFVSTSVFCCSLFVWAGFPPLPPPFPPSRFASTLSTFLPPSIGTFGIGSIISESSLAAILPFPIAAGFSISICGWISGSVDGRMAFSSFAAPRL</sequence>
<accession>A0A5B7ENX4</accession>
<gene>
    <name evidence="1" type="ORF">E2C01_028386</name>
</gene>
<protein>
    <submittedName>
        <fullName evidence="1">Uncharacterized protein</fullName>
    </submittedName>
</protein>
<dbReference type="Proteomes" id="UP000324222">
    <property type="component" value="Unassembled WGS sequence"/>
</dbReference>
<comment type="caution">
    <text evidence="1">The sequence shown here is derived from an EMBL/GenBank/DDBJ whole genome shotgun (WGS) entry which is preliminary data.</text>
</comment>
<proteinExistence type="predicted"/>
<organism evidence="1 2">
    <name type="scientific">Portunus trituberculatus</name>
    <name type="common">Swimming crab</name>
    <name type="synonym">Neptunus trituberculatus</name>
    <dbReference type="NCBI Taxonomy" id="210409"/>
    <lineage>
        <taxon>Eukaryota</taxon>
        <taxon>Metazoa</taxon>
        <taxon>Ecdysozoa</taxon>
        <taxon>Arthropoda</taxon>
        <taxon>Crustacea</taxon>
        <taxon>Multicrustacea</taxon>
        <taxon>Malacostraca</taxon>
        <taxon>Eumalacostraca</taxon>
        <taxon>Eucarida</taxon>
        <taxon>Decapoda</taxon>
        <taxon>Pleocyemata</taxon>
        <taxon>Brachyura</taxon>
        <taxon>Eubrachyura</taxon>
        <taxon>Portunoidea</taxon>
        <taxon>Portunidae</taxon>
        <taxon>Portuninae</taxon>
        <taxon>Portunus</taxon>
    </lineage>
</organism>
<evidence type="ECO:0000313" key="1">
    <source>
        <dbReference type="EMBL" id="MPC34978.1"/>
    </source>
</evidence>
<keyword evidence="2" id="KW-1185">Reference proteome</keyword>
<dbReference type="EMBL" id="VSRR010003173">
    <property type="protein sequence ID" value="MPC34978.1"/>
    <property type="molecule type" value="Genomic_DNA"/>
</dbReference>
<name>A0A5B7ENX4_PORTR</name>
<evidence type="ECO:0000313" key="2">
    <source>
        <dbReference type="Proteomes" id="UP000324222"/>
    </source>
</evidence>
<dbReference type="AlphaFoldDB" id="A0A5B7ENX4"/>
<reference evidence="1 2" key="1">
    <citation type="submission" date="2019-05" db="EMBL/GenBank/DDBJ databases">
        <title>Another draft genome of Portunus trituberculatus and its Hox gene families provides insights of decapod evolution.</title>
        <authorList>
            <person name="Jeong J.-H."/>
            <person name="Song I."/>
            <person name="Kim S."/>
            <person name="Choi T."/>
            <person name="Kim D."/>
            <person name="Ryu S."/>
            <person name="Kim W."/>
        </authorList>
    </citation>
    <scope>NUCLEOTIDE SEQUENCE [LARGE SCALE GENOMIC DNA]</scope>
    <source>
        <tissue evidence="1">Muscle</tissue>
    </source>
</reference>